<dbReference type="GO" id="GO:0009229">
    <property type="term" value="P:thiamine diphosphate biosynthetic process"/>
    <property type="evidence" value="ECO:0007669"/>
    <property type="project" value="UniProtKB-UniRule"/>
</dbReference>
<dbReference type="SUPFAM" id="SSF55326">
    <property type="entry name" value="PurM N-terminal domain-like"/>
    <property type="match status" value="1"/>
</dbReference>
<feature type="binding site" evidence="1">
    <location>
        <position position="47"/>
    </location>
    <ligand>
        <name>Mg(2+)</name>
        <dbReference type="ChEBI" id="CHEBI:18420"/>
        <label>4</label>
    </ligand>
</feature>
<comment type="caution">
    <text evidence="1">Lacks conserved residue(s) required for the propagation of feature annotation.</text>
</comment>
<evidence type="ECO:0000256" key="1">
    <source>
        <dbReference type="HAMAP-Rule" id="MF_02128"/>
    </source>
</evidence>
<evidence type="ECO:0000313" key="5">
    <source>
        <dbReference type="EMBL" id="GLD32503.1"/>
    </source>
</evidence>
<dbReference type="Pfam" id="PF02769">
    <property type="entry name" value="AIRS_C"/>
    <property type="match status" value="1"/>
</dbReference>
<accession>A0A9P3Q7W4</accession>
<evidence type="ECO:0000259" key="3">
    <source>
        <dbReference type="Pfam" id="PF02769"/>
    </source>
</evidence>
<feature type="domain" description="PurM-like N-terminal" evidence="2">
    <location>
        <begin position="45"/>
        <end position="156"/>
    </location>
</feature>
<dbReference type="Gene3D" id="3.90.650.10">
    <property type="entry name" value="PurM-like C-terminal domain"/>
    <property type="match status" value="1"/>
</dbReference>
<keyword evidence="1" id="KW-0067">ATP-binding</keyword>
<dbReference type="Gene3D" id="3.30.1330.10">
    <property type="entry name" value="PurM-like, N-terminal domain"/>
    <property type="match status" value="1"/>
</dbReference>
<name>A0A9P3Q7W4_9MYCO</name>
<keyword evidence="1" id="KW-0479">Metal-binding</keyword>
<feature type="binding site" evidence="1">
    <location>
        <position position="230"/>
    </location>
    <ligand>
        <name>Mg(2+)</name>
        <dbReference type="ChEBI" id="CHEBI:18420"/>
        <label>5</label>
    </ligand>
</feature>
<feature type="binding site" evidence="1">
    <location>
        <position position="63"/>
    </location>
    <ligand>
        <name>Mg(2+)</name>
        <dbReference type="ChEBI" id="CHEBI:18420"/>
        <label>2</label>
    </ligand>
</feature>
<dbReference type="PANTHER" id="PTHR30270">
    <property type="entry name" value="THIAMINE-MONOPHOSPHATE KINASE"/>
    <property type="match status" value="1"/>
</dbReference>
<dbReference type="NCBIfam" id="TIGR01379">
    <property type="entry name" value="thiL"/>
    <property type="match status" value="1"/>
</dbReference>
<dbReference type="InterPro" id="IPR016188">
    <property type="entry name" value="PurM-like_N"/>
</dbReference>
<keyword evidence="6" id="KW-1185">Reference proteome</keyword>
<feature type="binding site" evidence="1">
    <location>
        <position position="63"/>
    </location>
    <ligand>
        <name>Mg(2+)</name>
        <dbReference type="ChEBI" id="CHEBI:18420"/>
        <label>1</label>
    </ligand>
</feature>
<evidence type="ECO:0000313" key="4">
    <source>
        <dbReference type="EMBL" id="GLB81710.1"/>
    </source>
</evidence>
<keyword evidence="1" id="KW-0547">Nucleotide-binding</keyword>
<comment type="catalytic activity">
    <reaction evidence="1">
        <text>thiamine phosphate + ATP = thiamine diphosphate + ADP</text>
        <dbReference type="Rhea" id="RHEA:15913"/>
        <dbReference type="ChEBI" id="CHEBI:30616"/>
        <dbReference type="ChEBI" id="CHEBI:37575"/>
        <dbReference type="ChEBI" id="CHEBI:58937"/>
        <dbReference type="ChEBI" id="CHEBI:456216"/>
        <dbReference type="EC" id="2.7.4.16"/>
    </reaction>
</comment>
<reference evidence="5" key="1">
    <citation type="submission" date="2022-08" db="EMBL/GenBank/DDBJ databases">
        <title>Mycobacterium kiyosense sp. nov., scotochromogenic slow-glowing species isolated from respiratory specimens.</title>
        <authorList>
            <person name="Fukano H."/>
            <person name="Kazumi Y."/>
            <person name="Sakagami N."/>
            <person name="Ato M."/>
            <person name="Mitarai S."/>
            <person name="Hoshino Y."/>
        </authorList>
    </citation>
    <scope>NUCLEOTIDE SEQUENCE</scope>
    <source>
        <strain evidence="5">1413</strain>
        <strain evidence="4">SRL2020-028</strain>
    </source>
</reference>
<feature type="binding site" evidence="1">
    <location>
        <position position="70"/>
    </location>
    <ligand>
        <name>substrate</name>
    </ligand>
</feature>
<dbReference type="Proteomes" id="UP001064782">
    <property type="component" value="Unassembled WGS sequence"/>
</dbReference>
<organism evidence="5 6">
    <name type="scientific">Mycobacterium kiyosense</name>
    <dbReference type="NCBI Taxonomy" id="2871094"/>
    <lineage>
        <taxon>Bacteria</taxon>
        <taxon>Bacillati</taxon>
        <taxon>Actinomycetota</taxon>
        <taxon>Actinomycetes</taxon>
        <taxon>Mycobacteriales</taxon>
        <taxon>Mycobacteriaceae</taxon>
        <taxon>Mycobacterium</taxon>
    </lineage>
</organism>
<feature type="binding site" evidence="1">
    <location>
        <position position="92"/>
    </location>
    <ligand>
        <name>Mg(2+)</name>
        <dbReference type="ChEBI" id="CHEBI:18420"/>
        <label>3</label>
    </ligand>
</feature>
<feature type="binding site" evidence="1">
    <location>
        <position position="165"/>
    </location>
    <ligand>
        <name>ATP</name>
        <dbReference type="ChEBI" id="CHEBI:30616"/>
    </ligand>
</feature>
<feature type="binding site" evidence="1">
    <location>
        <position position="61"/>
    </location>
    <ligand>
        <name>Mg(2+)</name>
        <dbReference type="ChEBI" id="CHEBI:18420"/>
        <label>4</label>
    </ligand>
</feature>
<feature type="binding site" evidence="1">
    <location>
        <position position="323"/>
    </location>
    <ligand>
        <name>substrate</name>
    </ligand>
</feature>
<keyword evidence="1" id="KW-0460">Magnesium</keyword>
<dbReference type="InterPro" id="IPR036921">
    <property type="entry name" value="PurM-like_N_sf"/>
</dbReference>
<evidence type="ECO:0000259" key="2">
    <source>
        <dbReference type="Pfam" id="PF00586"/>
    </source>
</evidence>
<feature type="binding site" evidence="1">
    <location>
        <position position="47"/>
    </location>
    <ligand>
        <name>Mg(2+)</name>
        <dbReference type="ChEBI" id="CHEBI:18420"/>
        <label>3</label>
    </ligand>
</feature>
<keyword evidence="1" id="KW-0784">Thiamine biosynthesis</keyword>
<keyword evidence="1 5" id="KW-0418">Kinase</keyword>
<dbReference type="Pfam" id="PF00586">
    <property type="entry name" value="AIRS"/>
    <property type="match status" value="1"/>
</dbReference>
<dbReference type="SUPFAM" id="SSF56042">
    <property type="entry name" value="PurM C-terminal domain-like"/>
    <property type="match status" value="1"/>
</dbReference>
<dbReference type="PANTHER" id="PTHR30270:SF0">
    <property type="entry name" value="THIAMINE-MONOPHOSPHATE KINASE"/>
    <property type="match status" value="1"/>
</dbReference>
<keyword evidence="1" id="KW-0808">Transferase</keyword>
<comment type="similarity">
    <text evidence="1">Belongs to the thiamine-monophosphate kinase family.</text>
</comment>
<feature type="binding site" evidence="1">
    <location>
        <position position="227"/>
    </location>
    <ligand>
        <name>Mg(2+)</name>
        <dbReference type="ChEBI" id="CHEBI:18420"/>
        <label>3</label>
    </ligand>
</feature>
<dbReference type="PIRSF" id="PIRSF005303">
    <property type="entry name" value="Thiam_monoph_kin"/>
    <property type="match status" value="1"/>
</dbReference>
<dbReference type="GO" id="GO:0009030">
    <property type="term" value="F:thiamine-phosphate kinase activity"/>
    <property type="evidence" value="ECO:0007669"/>
    <property type="project" value="UniProtKB-UniRule"/>
</dbReference>
<dbReference type="HAMAP" id="MF_02128">
    <property type="entry name" value="TMP_kinase"/>
    <property type="match status" value="1"/>
</dbReference>
<evidence type="ECO:0000313" key="6">
    <source>
        <dbReference type="Proteomes" id="UP001064782"/>
    </source>
</evidence>
<gene>
    <name evidence="1 5" type="primary">thiL</name>
    <name evidence="5" type="ORF">Mkiyose1413_43860</name>
    <name evidence="4" type="ORF">SRL2020028_09660</name>
</gene>
<feature type="binding site" evidence="1">
    <location>
        <position position="140"/>
    </location>
    <ligand>
        <name>Mg(2+)</name>
        <dbReference type="ChEBI" id="CHEBI:18420"/>
        <label>1</label>
    </ligand>
</feature>
<feature type="binding site" evidence="1">
    <location>
        <position position="62"/>
    </location>
    <ligand>
        <name>Mg(2+)</name>
        <dbReference type="ChEBI" id="CHEBI:18420"/>
        <label>1</label>
    </ligand>
</feature>
<dbReference type="GO" id="GO:0009228">
    <property type="term" value="P:thiamine biosynthetic process"/>
    <property type="evidence" value="ECO:0007669"/>
    <property type="project" value="UniProtKB-KW"/>
</dbReference>
<dbReference type="GO" id="GO:0000287">
    <property type="term" value="F:magnesium ion binding"/>
    <property type="evidence" value="ECO:0007669"/>
    <property type="project" value="UniProtKB-UniRule"/>
</dbReference>
<dbReference type="InterPro" id="IPR006283">
    <property type="entry name" value="ThiL-like"/>
</dbReference>
<dbReference type="EC" id="2.7.4.16" evidence="1"/>
<feature type="binding site" evidence="1">
    <location>
        <position position="281"/>
    </location>
    <ligand>
        <name>substrate</name>
    </ligand>
</feature>
<feature type="domain" description="PurM-like C-terminal" evidence="3">
    <location>
        <begin position="169"/>
        <end position="260"/>
    </location>
</feature>
<feature type="binding site" evidence="1">
    <location>
        <position position="229"/>
    </location>
    <ligand>
        <name>ATP</name>
        <dbReference type="ChEBI" id="CHEBI:30616"/>
    </ligand>
</feature>
<comment type="pathway">
    <text evidence="1">Cofactor biosynthesis; thiamine diphosphate biosynthesis; thiamine diphosphate from thiamine phosphate: step 1/1.</text>
</comment>
<feature type="binding site" evidence="1">
    <location>
        <begin position="139"/>
        <end position="140"/>
    </location>
    <ligand>
        <name>ATP</name>
        <dbReference type="ChEBI" id="CHEBI:30616"/>
    </ligand>
</feature>
<protein>
    <recommendedName>
        <fullName evidence="1">Thiamine-monophosphate kinase</fullName>
        <shortName evidence="1">TMP kinase</shortName>
        <shortName evidence="1">Thiamine-phosphate kinase</shortName>
        <ecNumber evidence="1">2.7.4.16</ecNumber>
    </recommendedName>
</protein>
<dbReference type="InterPro" id="IPR010918">
    <property type="entry name" value="PurM-like_C_dom"/>
</dbReference>
<dbReference type="RefSeq" id="WP_238305662.1">
    <property type="nucleotide sequence ID" value="NZ_BRXF01000026.1"/>
</dbReference>
<feature type="binding site" evidence="1">
    <location>
        <position position="92"/>
    </location>
    <ligand>
        <name>Mg(2+)</name>
        <dbReference type="ChEBI" id="CHEBI:18420"/>
        <label>2</label>
    </ligand>
</feature>
<feature type="binding site" evidence="1">
    <location>
        <position position="92"/>
    </location>
    <ligand>
        <name>Mg(2+)</name>
        <dbReference type="ChEBI" id="CHEBI:18420"/>
        <label>4</label>
    </ligand>
</feature>
<dbReference type="CDD" id="cd02194">
    <property type="entry name" value="ThiL"/>
    <property type="match status" value="1"/>
</dbReference>
<dbReference type="InterPro" id="IPR036676">
    <property type="entry name" value="PurM-like_C_sf"/>
</dbReference>
<sequence length="326" mass="33572">MNLPAGEEAVVRDESPTLAELGEFGVIERLVRDRRQPAAVILGPGDDAAVVSAGAGRTVVSTDMLVQDRHFRLDWSTPHEVGRKAIAQNAADIEAMGARPTAFVVGFGAPGSTDSGLVTALVDGMWDEAQRIGAGIAGGDLVSCPQWVVSVTVLGELDGRAPVLRSGARVGSTVAVRGDLGRSAAGYELWRNGIEEFGELRSRHLVPRPPYGAGPAAAAAGATAMIDISDGLVADLRHVAEASGVGIDLSAAALAPDRDAVSVAAAAVGADPWAWVLGGGEDHALVACFPGAVPDGWRVIGRVLDGTARVLVDGEEWSGYAGWQSY</sequence>
<comment type="caution">
    <text evidence="5">The sequence shown here is derived from an EMBL/GenBank/DDBJ whole genome shotgun (WGS) entry which is preliminary data.</text>
</comment>
<comment type="miscellaneous">
    <text evidence="1">Reaction mechanism of ThiL seems to utilize a direct, inline transfer of the gamma-phosphate of ATP to TMP rather than a phosphorylated enzyme intermediate.</text>
</comment>
<dbReference type="Proteomes" id="UP001165663">
    <property type="component" value="Unassembled WGS sequence"/>
</dbReference>
<dbReference type="AlphaFoldDB" id="A0A9P3Q7W4"/>
<comment type="function">
    <text evidence="1">Catalyzes the ATP-dependent phosphorylation of thiamine-monophosphate (TMP) to form thiamine-pyrophosphate (TPP), the active form of vitamin B1.</text>
</comment>
<dbReference type="GO" id="GO:0005524">
    <property type="term" value="F:ATP binding"/>
    <property type="evidence" value="ECO:0007669"/>
    <property type="project" value="UniProtKB-UniRule"/>
</dbReference>
<dbReference type="NCBIfam" id="NF004351">
    <property type="entry name" value="PRK05731.1-4"/>
    <property type="match status" value="1"/>
</dbReference>
<proteinExistence type="inferred from homology"/>
<dbReference type="EMBL" id="BRZI01000045">
    <property type="protein sequence ID" value="GLD32503.1"/>
    <property type="molecule type" value="Genomic_DNA"/>
</dbReference>
<dbReference type="EMBL" id="BRXE01000005">
    <property type="protein sequence ID" value="GLB81710.1"/>
    <property type="molecule type" value="Genomic_DNA"/>
</dbReference>